<comment type="caution">
    <text evidence="1">The sequence shown here is derived from an EMBL/GenBank/DDBJ whole genome shotgun (WGS) entry which is preliminary data.</text>
</comment>
<keyword evidence="2" id="KW-1185">Reference proteome</keyword>
<name>A0A1Q5T8W9_9EURO</name>
<dbReference type="AlphaFoldDB" id="A0A1Q5T8W9"/>
<accession>A0A1Q5T8W9</accession>
<evidence type="ECO:0000313" key="1">
    <source>
        <dbReference type="EMBL" id="OKO96655.1"/>
    </source>
</evidence>
<reference evidence="1 2" key="1">
    <citation type="submission" date="2016-10" db="EMBL/GenBank/DDBJ databases">
        <title>Genome sequence of the ascomycete fungus Penicillium subrubescens.</title>
        <authorList>
            <person name="De Vries R.P."/>
            <person name="Peng M."/>
            <person name="Dilokpimol A."/>
            <person name="Hilden K."/>
            <person name="Makela M.R."/>
            <person name="Grigoriev I."/>
            <person name="Riley R."/>
            <person name="Granchi Z."/>
        </authorList>
    </citation>
    <scope>NUCLEOTIDE SEQUENCE [LARGE SCALE GENOMIC DNA]</scope>
    <source>
        <strain evidence="1 2">CBS 132785</strain>
    </source>
</reference>
<protein>
    <submittedName>
        <fullName evidence="1">Uncharacterized protein</fullName>
    </submittedName>
</protein>
<sequence length="69" mass="7940">MESTKYNGEGAMQQNNRRQMRPGIPWAIHFSSTFYSAYAPQILTILCTPGWTTLYSRLLAVEFLFGFTE</sequence>
<proteinExistence type="predicted"/>
<organism evidence="1 2">
    <name type="scientific">Penicillium subrubescens</name>
    <dbReference type="NCBI Taxonomy" id="1316194"/>
    <lineage>
        <taxon>Eukaryota</taxon>
        <taxon>Fungi</taxon>
        <taxon>Dikarya</taxon>
        <taxon>Ascomycota</taxon>
        <taxon>Pezizomycotina</taxon>
        <taxon>Eurotiomycetes</taxon>
        <taxon>Eurotiomycetidae</taxon>
        <taxon>Eurotiales</taxon>
        <taxon>Aspergillaceae</taxon>
        <taxon>Penicillium</taxon>
    </lineage>
</organism>
<gene>
    <name evidence="1" type="ORF">PENSUB_10830</name>
</gene>
<dbReference type="Proteomes" id="UP000186955">
    <property type="component" value="Unassembled WGS sequence"/>
</dbReference>
<dbReference type="EMBL" id="MNBE01000698">
    <property type="protein sequence ID" value="OKO96655.1"/>
    <property type="molecule type" value="Genomic_DNA"/>
</dbReference>
<evidence type="ECO:0000313" key="2">
    <source>
        <dbReference type="Proteomes" id="UP000186955"/>
    </source>
</evidence>